<proteinExistence type="inferred from homology"/>
<evidence type="ECO:0000313" key="11">
    <source>
        <dbReference type="Proteomes" id="UP000537592"/>
    </source>
</evidence>
<dbReference type="RefSeq" id="WP_183751155.1">
    <property type="nucleotide sequence ID" value="NZ_JACICC010000002.1"/>
</dbReference>
<evidence type="ECO:0000256" key="6">
    <source>
        <dbReference type="ARBA" id="ARBA00022592"/>
    </source>
</evidence>
<dbReference type="GO" id="GO:0043190">
    <property type="term" value="C:ATP-binding cassette (ABC) transporter complex"/>
    <property type="evidence" value="ECO:0007669"/>
    <property type="project" value="InterPro"/>
</dbReference>
<comment type="similarity">
    <text evidence="2 7">Belongs to the PstS family.</text>
</comment>
<dbReference type="GO" id="GO:0035435">
    <property type="term" value="P:phosphate ion transmembrane transport"/>
    <property type="evidence" value="ECO:0007669"/>
    <property type="project" value="InterPro"/>
</dbReference>
<dbReference type="CDD" id="cd13565">
    <property type="entry name" value="PBP2_PstS"/>
    <property type="match status" value="1"/>
</dbReference>
<evidence type="ECO:0000256" key="5">
    <source>
        <dbReference type="ARBA" id="ARBA00022448"/>
    </source>
</evidence>
<gene>
    <name evidence="10" type="ORF">FHS81_001237</name>
</gene>
<comment type="caution">
    <text evidence="10">The sequence shown here is derived from an EMBL/GenBank/DDBJ whole genome shotgun (WGS) entry which is preliminary data.</text>
</comment>
<dbReference type="PANTHER" id="PTHR42996:SF1">
    <property type="entry name" value="PHOSPHATE-BINDING PROTEIN PSTS"/>
    <property type="match status" value="1"/>
</dbReference>
<dbReference type="PANTHER" id="PTHR42996">
    <property type="entry name" value="PHOSPHATE-BINDING PROTEIN PSTS"/>
    <property type="match status" value="1"/>
</dbReference>
<dbReference type="NCBIfam" id="TIGR00975">
    <property type="entry name" value="3a0107s03"/>
    <property type="match status" value="1"/>
</dbReference>
<dbReference type="InterPro" id="IPR024370">
    <property type="entry name" value="PBP_domain"/>
</dbReference>
<feature type="chain" id="PRO_5030996990" description="Phosphate-binding protein PstS" evidence="8">
    <location>
        <begin position="26"/>
        <end position="343"/>
    </location>
</feature>
<evidence type="ECO:0000256" key="3">
    <source>
        <dbReference type="ARBA" id="ARBA00011529"/>
    </source>
</evidence>
<dbReference type="Pfam" id="PF12849">
    <property type="entry name" value="PBP_like_2"/>
    <property type="match status" value="1"/>
</dbReference>
<dbReference type="InterPro" id="IPR050962">
    <property type="entry name" value="Phosphate-bind_PstS"/>
</dbReference>
<reference evidence="10 11" key="1">
    <citation type="submission" date="2020-08" db="EMBL/GenBank/DDBJ databases">
        <title>Genomic Encyclopedia of Type Strains, Phase IV (KMG-IV): sequencing the most valuable type-strain genomes for metagenomic binning, comparative biology and taxonomic classification.</title>
        <authorList>
            <person name="Goeker M."/>
        </authorList>
    </citation>
    <scope>NUCLEOTIDE SEQUENCE [LARGE SCALE GENOMIC DNA]</scope>
    <source>
        <strain evidence="10 11">DSM 28760</strain>
    </source>
</reference>
<dbReference type="SUPFAM" id="SSF53850">
    <property type="entry name" value="Periplasmic binding protein-like II"/>
    <property type="match status" value="1"/>
</dbReference>
<evidence type="ECO:0000256" key="1">
    <source>
        <dbReference type="ARBA" id="ARBA00002841"/>
    </source>
</evidence>
<dbReference type="Gene3D" id="3.40.190.10">
    <property type="entry name" value="Periplasmic binding protein-like II"/>
    <property type="match status" value="2"/>
</dbReference>
<organism evidence="10 11">
    <name type="scientific">Pseudochelatococcus contaminans</name>
    <dbReference type="NCBI Taxonomy" id="1538103"/>
    <lineage>
        <taxon>Bacteria</taxon>
        <taxon>Pseudomonadati</taxon>
        <taxon>Pseudomonadota</taxon>
        <taxon>Alphaproteobacteria</taxon>
        <taxon>Hyphomicrobiales</taxon>
        <taxon>Chelatococcaceae</taxon>
        <taxon>Pseudochelatococcus</taxon>
    </lineage>
</organism>
<dbReference type="GO" id="GO:0042301">
    <property type="term" value="F:phosphate ion binding"/>
    <property type="evidence" value="ECO:0007669"/>
    <property type="project" value="InterPro"/>
</dbReference>
<keyword evidence="8" id="KW-0732">Signal</keyword>
<feature type="signal peptide" evidence="8">
    <location>
        <begin position="1"/>
        <end position="25"/>
    </location>
</feature>
<dbReference type="AlphaFoldDB" id="A0A7W6EGP5"/>
<evidence type="ECO:0000259" key="9">
    <source>
        <dbReference type="Pfam" id="PF12849"/>
    </source>
</evidence>
<dbReference type="PIRSF" id="PIRSF002756">
    <property type="entry name" value="PstS"/>
    <property type="match status" value="1"/>
</dbReference>
<name>A0A7W6EGP5_9HYPH</name>
<dbReference type="EMBL" id="JACICC010000002">
    <property type="protein sequence ID" value="MBB3809167.1"/>
    <property type="molecule type" value="Genomic_DNA"/>
</dbReference>
<dbReference type="InterPro" id="IPR005673">
    <property type="entry name" value="ABC_phos-bd_PstS"/>
</dbReference>
<comment type="function">
    <text evidence="1 7">Part of the ABC transporter complex PstSACB involved in phosphate import.</text>
</comment>
<evidence type="ECO:0000256" key="7">
    <source>
        <dbReference type="PIRNR" id="PIRNR002756"/>
    </source>
</evidence>
<keyword evidence="5 7" id="KW-0813">Transport</keyword>
<evidence type="ECO:0000256" key="2">
    <source>
        <dbReference type="ARBA" id="ARBA00008725"/>
    </source>
</evidence>
<comment type="subunit">
    <text evidence="3 7">The complex is composed of two ATP-binding proteins (PstB), two transmembrane proteins (PstC and PstA) and a solute-binding protein (PstS).</text>
</comment>
<keyword evidence="11" id="KW-1185">Reference proteome</keyword>
<dbReference type="Proteomes" id="UP000537592">
    <property type="component" value="Unassembled WGS sequence"/>
</dbReference>
<keyword evidence="6 7" id="KW-0592">Phosphate transport</keyword>
<protein>
    <recommendedName>
        <fullName evidence="4 7">Phosphate-binding protein PstS</fullName>
    </recommendedName>
</protein>
<evidence type="ECO:0000256" key="8">
    <source>
        <dbReference type="SAM" id="SignalP"/>
    </source>
</evidence>
<sequence>MKSKFFRYVLAAFAGLLLASAPAAAQNLRISGAGASFPFPLYSAWFQKYSQITPNVRIDYQSTGSGAGVRSFVQRLVNFAGSDAAISDEEIKQVEGGVVVLPLTAGEIVLIYNLPGVPELKLPREVYPLIFAGEITRWNDPRIVEANPGVTLPDQTITVVRRSDSSGTTFVFTQHLSAISQAFKDKLGFGTTVQWPSLPNFVGAPRNDGITATVAQTPGAIGYVEYGFAKLSNTPFALLQNKSGEFVKAGDAAGQAALASADFSGEDLRIWVTDPTSPEAYPIATFTWLLFYKDNRNPAIAAALRDFVKWAATDGQTMANELGYIPLPEVVVERVIKESANIQ</sequence>
<evidence type="ECO:0000313" key="10">
    <source>
        <dbReference type="EMBL" id="MBB3809167.1"/>
    </source>
</evidence>
<feature type="domain" description="PBP" evidence="9">
    <location>
        <begin position="23"/>
        <end position="314"/>
    </location>
</feature>
<evidence type="ECO:0000256" key="4">
    <source>
        <dbReference type="ARBA" id="ARBA00021889"/>
    </source>
</evidence>
<accession>A0A7W6EGP5</accession>